<evidence type="ECO:0000259" key="2">
    <source>
        <dbReference type="PROSITE" id="PS51459"/>
    </source>
</evidence>
<feature type="domain" description="Fido" evidence="2">
    <location>
        <begin position="68"/>
        <end position="202"/>
    </location>
</feature>
<dbReference type="EMBL" id="LVLH01000031">
    <property type="protein sequence ID" value="OAB48899.1"/>
    <property type="molecule type" value="Genomic_DNA"/>
</dbReference>
<protein>
    <recommendedName>
        <fullName evidence="2">Fido domain-containing protein</fullName>
    </recommendedName>
</protein>
<evidence type="ECO:0000256" key="1">
    <source>
        <dbReference type="SAM" id="Phobius"/>
    </source>
</evidence>
<sequence>MLLKKEIENHQHDLDTFLREYIKKYKNKLLQFGKDGNLYFWSKYKKDKMLVSINIQQIDLENDEQFDNTMKLIKNALDTAFKDINKKFPKKHSDDYELIKGENSIINKIENLIFYERDSINDIFDLISKVFISILEGHKFRNGNKRFCFFFLICLLFNFNFYFKASNFDSIKKENTYLTEISYKQENDLFCFVTRLSNRTFEDLKLLLDPRNKDDNNQVQQMISNCWTIINNKDFNLSTDIRQTKVKKEIKEWIQKNSLFSKIW</sequence>
<dbReference type="AlphaFoldDB" id="A0A168REK4"/>
<dbReference type="PATRIC" id="fig|29557.3.peg.326"/>
<name>A0A168REK4_9BACT</name>
<evidence type="ECO:0000313" key="4">
    <source>
        <dbReference type="Proteomes" id="UP000076983"/>
    </source>
</evidence>
<evidence type="ECO:0000313" key="3">
    <source>
        <dbReference type="EMBL" id="OAB48899.1"/>
    </source>
</evidence>
<dbReference type="Proteomes" id="UP000076983">
    <property type="component" value="Unassembled WGS sequence"/>
</dbReference>
<comment type="caution">
    <text evidence="3">The sequence shown here is derived from an EMBL/GenBank/DDBJ whole genome shotgun (WGS) entry which is preliminary data.</text>
</comment>
<keyword evidence="1" id="KW-0812">Transmembrane</keyword>
<accession>A0A168REK4</accession>
<keyword evidence="1" id="KW-1133">Transmembrane helix</keyword>
<reference evidence="3 4" key="1">
    <citation type="submission" date="2016-03" db="EMBL/GenBank/DDBJ databases">
        <title>Genome sequence of Mycoplasma gallinarum strain Mgn_IPT.</title>
        <authorList>
            <person name="Yacoub E."/>
            <person name="Sirand-Pugnet P."/>
            <person name="Barre A."/>
            <person name="Maurier F."/>
            <person name="Blanchard A."/>
            <person name="Ben Abdelmoumen B.M."/>
        </authorList>
    </citation>
    <scope>NUCLEOTIDE SEQUENCE [LARGE SCALE GENOMIC DNA]</scope>
    <source>
        <strain evidence="3 4">Mgn_IPT</strain>
    </source>
</reference>
<dbReference type="NCBIfam" id="TIGR01550">
    <property type="entry name" value="DOC_P1"/>
    <property type="match status" value="1"/>
</dbReference>
<keyword evidence="1" id="KW-0472">Membrane</keyword>
<feature type="transmembrane region" description="Helical" evidence="1">
    <location>
        <begin position="147"/>
        <end position="163"/>
    </location>
</feature>
<dbReference type="InterPro" id="IPR003812">
    <property type="entry name" value="Fido"/>
</dbReference>
<dbReference type="Gene3D" id="1.20.120.1870">
    <property type="entry name" value="Fic/DOC protein, Fido domain"/>
    <property type="match status" value="1"/>
</dbReference>
<keyword evidence="4" id="KW-1185">Reference proteome</keyword>
<dbReference type="InterPro" id="IPR053737">
    <property type="entry name" value="Type_II_TA_Toxin"/>
</dbReference>
<dbReference type="InterPro" id="IPR006440">
    <property type="entry name" value="Doc"/>
</dbReference>
<organism evidence="3 4">
    <name type="scientific">Mycoplasmopsis gallinarum</name>
    <dbReference type="NCBI Taxonomy" id="29557"/>
    <lineage>
        <taxon>Bacteria</taxon>
        <taxon>Bacillati</taxon>
        <taxon>Mycoplasmatota</taxon>
        <taxon>Mycoplasmoidales</taxon>
        <taxon>Metamycoplasmataceae</taxon>
        <taxon>Mycoplasmopsis</taxon>
    </lineage>
</organism>
<proteinExistence type="predicted"/>
<dbReference type="InterPro" id="IPR036597">
    <property type="entry name" value="Fido-like_dom_sf"/>
</dbReference>
<dbReference type="SUPFAM" id="SSF140931">
    <property type="entry name" value="Fic-like"/>
    <property type="match status" value="1"/>
</dbReference>
<dbReference type="GO" id="GO:0016301">
    <property type="term" value="F:kinase activity"/>
    <property type="evidence" value="ECO:0007669"/>
    <property type="project" value="InterPro"/>
</dbReference>
<dbReference type="PROSITE" id="PS51459">
    <property type="entry name" value="FIDO"/>
    <property type="match status" value="1"/>
</dbReference>
<gene>
    <name evidence="3" type="ORF">MGALLINA_03390</name>
</gene>